<dbReference type="EMBL" id="BOOU01000100">
    <property type="protein sequence ID" value="GII81520.1"/>
    <property type="molecule type" value="Genomic_DNA"/>
</dbReference>
<evidence type="ECO:0000313" key="3">
    <source>
        <dbReference type="Proteomes" id="UP000655287"/>
    </source>
</evidence>
<evidence type="ECO:0000313" key="2">
    <source>
        <dbReference type="EMBL" id="GII81520.1"/>
    </source>
</evidence>
<organism evidence="2 3">
    <name type="scientific">Sphaerisporangium rufum</name>
    <dbReference type="NCBI Taxonomy" id="1381558"/>
    <lineage>
        <taxon>Bacteria</taxon>
        <taxon>Bacillati</taxon>
        <taxon>Actinomycetota</taxon>
        <taxon>Actinomycetes</taxon>
        <taxon>Streptosporangiales</taxon>
        <taxon>Streptosporangiaceae</taxon>
        <taxon>Sphaerisporangium</taxon>
    </lineage>
</organism>
<name>A0A919RB68_9ACTN</name>
<reference evidence="2" key="1">
    <citation type="submission" date="2021-01" db="EMBL/GenBank/DDBJ databases">
        <title>Whole genome shotgun sequence of Sphaerisporangium rufum NBRC 109079.</title>
        <authorList>
            <person name="Komaki H."/>
            <person name="Tamura T."/>
        </authorList>
    </citation>
    <scope>NUCLEOTIDE SEQUENCE</scope>
    <source>
        <strain evidence="2">NBRC 109079</strain>
    </source>
</reference>
<sequence length="109" mass="11684">MPLGCRWCGHPPYAHDAASLPHSPHHAYEPPTRAQADARMRARRRLGLNRFPAPTRPARVHQPVLGPAHPARPTRSARPAVAYPGGRGRPAGTAPPGGGFSSRRREAAA</sequence>
<proteinExistence type="predicted"/>
<protein>
    <submittedName>
        <fullName evidence="2">Uncharacterized protein</fullName>
    </submittedName>
</protein>
<accession>A0A919RB68</accession>
<evidence type="ECO:0000256" key="1">
    <source>
        <dbReference type="SAM" id="MobiDB-lite"/>
    </source>
</evidence>
<feature type="region of interest" description="Disordered" evidence="1">
    <location>
        <begin position="19"/>
        <end position="38"/>
    </location>
</feature>
<feature type="compositionally biased region" description="Gly residues" evidence="1">
    <location>
        <begin position="85"/>
        <end position="100"/>
    </location>
</feature>
<dbReference type="AlphaFoldDB" id="A0A919RB68"/>
<dbReference type="Proteomes" id="UP000655287">
    <property type="component" value="Unassembled WGS sequence"/>
</dbReference>
<gene>
    <name evidence="2" type="ORF">Sru01_65020</name>
</gene>
<feature type="region of interest" description="Disordered" evidence="1">
    <location>
        <begin position="48"/>
        <end position="109"/>
    </location>
</feature>
<keyword evidence="3" id="KW-1185">Reference proteome</keyword>
<comment type="caution">
    <text evidence="2">The sequence shown here is derived from an EMBL/GenBank/DDBJ whole genome shotgun (WGS) entry which is preliminary data.</text>
</comment>